<dbReference type="InterPro" id="IPR006554">
    <property type="entry name" value="Helicase-like_DEXD_c2"/>
</dbReference>
<protein>
    <submittedName>
        <fullName evidence="6">ATP-dependent RNA helicase</fullName>
    </submittedName>
</protein>
<dbReference type="AlphaFoldDB" id="A0A1V9Y8N3"/>
<dbReference type="Pfam" id="PF06733">
    <property type="entry name" value="DEAD_2"/>
    <property type="match status" value="1"/>
</dbReference>
<dbReference type="EMBL" id="JNBS01004840">
    <property type="protein sequence ID" value="OQR82086.1"/>
    <property type="molecule type" value="Genomic_DNA"/>
</dbReference>
<evidence type="ECO:0000313" key="6">
    <source>
        <dbReference type="EMBL" id="OQR82086.1"/>
    </source>
</evidence>
<dbReference type="GO" id="GO:0016818">
    <property type="term" value="F:hydrolase activity, acting on acid anhydrides, in phosphorus-containing anhydrides"/>
    <property type="evidence" value="ECO:0007669"/>
    <property type="project" value="InterPro"/>
</dbReference>
<dbReference type="Proteomes" id="UP000243217">
    <property type="component" value="Unassembled WGS sequence"/>
</dbReference>
<dbReference type="InterPro" id="IPR045028">
    <property type="entry name" value="DinG/Rad3-like"/>
</dbReference>
<keyword evidence="1" id="KW-0547">Nucleotide-binding</keyword>
<comment type="caution">
    <text evidence="6">The sequence shown here is derived from an EMBL/GenBank/DDBJ whole genome shotgun (WGS) entry which is preliminary data.</text>
</comment>
<keyword evidence="7" id="KW-1185">Reference proteome</keyword>
<dbReference type="PROSITE" id="PS51193">
    <property type="entry name" value="HELICASE_ATP_BIND_2"/>
    <property type="match status" value="1"/>
</dbReference>
<dbReference type="GO" id="GO:0003678">
    <property type="term" value="F:DNA helicase activity"/>
    <property type="evidence" value="ECO:0007669"/>
    <property type="project" value="InterPro"/>
</dbReference>
<dbReference type="GO" id="GO:0005634">
    <property type="term" value="C:nucleus"/>
    <property type="evidence" value="ECO:0007669"/>
    <property type="project" value="TreeGrafter"/>
</dbReference>
<accession>A0A1V9Y8N3</accession>
<gene>
    <name evidence="6" type="ORF">THRCLA_11144</name>
</gene>
<reference evidence="6 7" key="1">
    <citation type="journal article" date="2014" name="Genome Biol. Evol.">
        <title>The secreted proteins of Achlya hypogyna and Thraustotheca clavata identify the ancestral oomycete secretome and reveal gene acquisitions by horizontal gene transfer.</title>
        <authorList>
            <person name="Misner I."/>
            <person name="Blouin N."/>
            <person name="Leonard G."/>
            <person name="Richards T.A."/>
            <person name="Lane C.E."/>
        </authorList>
    </citation>
    <scope>NUCLEOTIDE SEQUENCE [LARGE SCALE GENOMIC DNA]</scope>
    <source>
        <strain evidence="6 7">ATCC 34112</strain>
    </source>
</reference>
<dbReference type="InterPro" id="IPR014013">
    <property type="entry name" value="Helic_SF1/SF2_ATP-bd_DinG/Rad3"/>
</dbReference>
<dbReference type="STRING" id="74557.A0A1V9Y8N3"/>
<proteinExistence type="predicted"/>
<sequence>MAEHMAVENMSATKRQKLDEDEFAFNFPFRPYSIQEELMKELYETIADRKIGIFESPTGTGKSLSLICGALSWLKDNTDNLGVLKENKQEAVEEEKNDEPLWLRAYQTPVESNQKRELTQLCAKLDDIRVNPKHARMKDIRLMHLGQTKPIARKATAETKESEENYIVPEYESDHGTKHDSDEEEQDDNPGFEEAVDYGIVQIFYCSRTHSQLSQFMHEIKKTKFGTNIRTLTLGARKSLCIHPDVRKLTSDTAMNDKCLDLIQSTSSKKKAPGCPYNKKNLQRYFKHHALAQVQDIEELHDLGEQLSSCAYYGTRSAISAAQIIAMPYSMLLSKSTRELMGISLKNNIVIFDEAHNIADAVNSTYTVIIPSQQWIQTRRQVWSYFKRLYENRLKGRNVYYIKQLLNVLQSCYKFLTSKAKLKDNTQPVWTITDFLFETKLDNVNLFKIYQYLEKSQLAQKLLGFLSSEYSEDGERLSEQSTITTGSTHVSPLRSIQAFMMALTTATKNGRLLLHYKDKDNGEGKEPCL</sequence>
<dbReference type="PANTHER" id="PTHR11472">
    <property type="entry name" value="DNA REPAIR DEAD HELICASE RAD3/XP-D SUBFAMILY MEMBER"/>
    <property type="match status" value="1"/>
</dbReference>
<evidence type="ECO:0000313" key="7">
    <source>
        <dbReference type="Proteomes" id="UP000243217"/>
    </source>
</evidence>
<dbReference type="PANTHER" id="PTHR11472:SF41">
    <property type="entry name" value="ATP-DEPENDENT DNA HELICASE DDX11-RELATED"/>
    <property type="match status" value="1"/>
</dbReference>
<feature type="region of interest" description="Disordered" evidence="4">
    <location>
        <begin position="153"/>
        <end position="191"/>
    </location>
</feature>
<dbReference type="GO" id="GO:0034085">
    <property type="term" value="P:establishment of sister chromatid cohesion"/>
    <property type="evidence" value="ECO:0007669"/>
    <property type="project" value="TreeGrafter"/>
</dbReference>
<evidence type="ECO:0000256" key="2">
    <source>
        <dbReference type="ARBA" id="ARBA00022801"/>
    </source>
</evidence>
<evidence type="ECO:0000256" key="3">
    <source>
        <dbReference type="ARBA" id="ARBA00022840"/>
    </source>
</evidence>
<dbReference type="InterPro" id="IPR010614">
    <property type="entry name" value="RAD3-like_helicase_DEAD"/>
</dbReference>
<organism evidence="6 7">
    <name type="scientific">Thraustotheca clavata</name>
    <dbReference type="NCBI Taxonomy" id="74557"/>
    <lineage>
        <taxon>Eukaryota</taxon>
        <taxon>Sar</taxon>
        <taxon>Stramenopiles</taxon>
        <taxon>Oomycota</taxon>
        <taxon>Saprolegniomycetes</taxon>
        <taxon>Saprolegniales</taxon>
        <taxon>Achlyaceae</taxon>
        <taxon>Thraustotheca</taxon>
    </lineage>
</organism>
<dbReference type="Gene3D" id="3.40.50.300">
    <property type="entry name" value="P-loop containing nucleotide triphosphate hydrolases"/>
    <property type="match status" value="2"/>
</dbReference>
<dbReference type="InterPro" id="IPR027417">
    <property type="entry name" value="P-loop_NTPase"/>
</dbReference>
<feature type="compositionally biased region" description="Basic and acidic residues" evidence="4">
    <location>
        <begin position="172"/>
        <end position="181"/>
    </location>
</feature>
<evidence type="ECO:0000259" key="5">
    <source>
        <dbReference type="PROSITE" id="PS51193"/>
    </source>
</evidence>
<dbReference type="SMART" id="SM00488">
    <property type="entry name" value="DEXDc2"/>
    <property type="match status" value="1"/>
</dbReference>
<keyword evidence="3" id="KW-0067">ATP-binding</keyword>
<evidence type="ECO:0000256" key="1">
    <source>
        <dbReference type="ARBA" id="ARBA00022741"/>
    </source>
</evidence>
<feature type="domain" description="Helicase ATP-binding" evidence="5">
    <location>
        <begin position="21"/>
        <end position="406"/>
    </location>
</feature>
<keyword evidence="6" id="KW-0347">Helicase</keyword>
<name>A0A1V9Y8N3_9STRA</name>
<feature type="non-terminal residue" evidence="6">
    <location>
        <position position="529"/>
    </location>
</feature>
<feature type="compositionally biased region" description="Acidic residues" evidence="4">
    <location>
        <begin position="182"/>
        <end position="191"/>
    </location>
</feature>
<dbReference type="OrthoDB" id="267079at2759"/>
<evidence type="ECO:0000256" key="4">
    <source>
        <dbReference type="SAM" id="MobiDB-lite"/>
    </source>
</evidence>
<dbReference type="GO" id="GO:0005524">
    <property type="term" value="F:ATP binding"/>
    <property type="evidence" value="ECO:0007669"/>
    <property type="project" value="UniProtKB-KW"/>
</dbReference>
<dbReference type="GO" id="GO:0003677">
    <property type="term" value="F:DNA binding"/>
    <property type="evidence" value="ECO:0007669"/>
    <property type="project" value="InterPro"/>
</dbReference>
<keyword evidence="2" id="KW-0378">Hydrolase</keyword>
<dbReference type="SUPFAM" id="SSF52540">
    <property type="entry name" value="P-loop containing nucleoside triphosphate hydrolases"/>
    <property type="match status" value="1"/>
</dbReference>